<dbReference type="PANTHER" id="PTHR23531">
    <property type="entry name" value="QUINOLENE RESISTANCE PROTEIN NORA"/>
    <property type="match status" value="1"/>
</dbReference>
<feature type="transmembrane region" description="Helical" evidence="4">
    <location>
        <begin position="354"/>
        <end position="374"/>
    </location>
</feature>
<dbReference type="AlphaFoldDB" id="A0A6N3BW62"/>
<proteinExistence type="predicted"/>
<keyword evidence="3 4" id="KW-0472">Membrane</keyword>
<name>A0A6N3BW62_9BACT</name>
<organism evidence="5">
    <name type="scientific">Paraprevotella clara</name>
    <dbReference type="NCBI Taxonomy" id="454154"/>
    <lineage>
        <taxon>Bacteria</taxon>
        <taxon>Pseudomonadati</taxon>
        <taxon>Bacteroidota</taxon>
        <taxon>Bacteroidia</taxon>
        <taxon>Bacteroidales</taxon>
        <taxon>Prevotellaceae</taxon>
        <taxon>Paraprevotella</taxon>
    </lineage>
</organism>
<feature type="transmembrane region" description="Helical" evidence="4">
    <location>
        <begin position="16"/>
        <end position="37"/>
    </location>
</feature>
<dbReference type="InterPro" id="IPR052714">
    <property type="entry name" value="MFS_Exporter"/>
</dbReference>
<feature type="transmembrane region" description="Helical" evidence="4">
    <location>
        <begin position="213"/>
        <end position="231"/>
    </location>
</feature>
<feature type="transmembrane region" description="Helical" evidence="4">
    <location>
        <begin position="49"/>
        <end position="70"/>
    </location>
</feature>
<feature type="transmembrane region" description="Helical" evidence="4">
    <location>
        <begin position="111"/>
        <end position="132"/>
    </location>
</feature>
<sequence length="384" mass="42786">MAQTSIGHKTLWHADFLKIILANFCVCTSLYMFLPVAPVCMGRIPGEDVGGMCASVLLFWGGVCLPAPFCNYWLDAYRRKNVALWALAGIVCATVAFLFDGPQWGKWLARMMQGASYSVFQIALGSTLLLDLSDTKKRTEAAHVYYWFTRLALVFGPLSGIVVPMHYGVRLFAGVSVAFLLCAGLLVLTMRVPFRAPLEPSWCTFDRFWLPRGFRLFIPLTGVTFSAGLMLGQYRDAGFYLFLAVGFWLALWGHHLFFKEKLQTEFAVGFVALVTSASLWGLGGDMEGMKWCIALCLGSGLGFVTSRYLLSYIRICEHCERGTAQTSYLLGWDAGLLAGYSVAFGLGTEVGQTIYTYIIGAIFVGTGMYHLFLVRPWYMRNKRK</sequence>
<dbReference type="PANTHER" id="PTHR23531:SF1">
    <property type="entry name" value="QUINOLENE RESISTANCE PROTEIN NORA"/>
    <property type="match status" value="1"/>
</dbReference>
<feature type="transmembrane region" description="Helical" evidence="4">
    <location>
        <begin position="265"/>
        <end position="282"/>
    </location>
</feature>
<gene>
    <name evidence="5" type="ORF">PCLFYP37_01866</name>
</gene>
<feature type="transmembrane region" description="Helical" evidence="4">
    <location>
        <begin position="171"/>
        <end position="192"/>
    </location>
</feature>
<dbReference type="SUPFAM" id="SSF103473">
    <property type="entry name" value="MFS general substrate transporter"/>
    <property type="match status" value="1"/>
</dbReference>
<dbReference type="EMBL" id="CACRUT010000013">
    <property type="protein sequence ID" value="VYU08285.1"/>
    <property type="molecule type" value="Genomic_DNA"/>
</dbReference>
<feature type="transmembrane region" description="Helical" evidence="4">
    <location>
        <begin position="237"/>
        <end position="258"/>
    </location>
</feature>
<dbReference type="Pfam" id="PF07690">
    <property type="entry name" value="MFS_1"/>
    <property type="match status" value="1"/>
</dbReference>
<dbReference type="Gene3D" id="1.20.1250.20">
    <property type="entry name" value="MFS general substrate transporter like domains"/>
    <property type="match status" value="1"/>
</dbReference>
<dbReference type="InterPro" id="IPR011701">
    <property type="entry name" value="MFS"/>
</dbReference>
<evidence type="ECO:0000313" key="5">
    <source>
        <dbReference type="EMBL" id="VYU08285.1"/>
    </source>
</evidence>
<dbReference type="GO" id="GO:0022857">
    <property type="term" value="F:transmembrane transporter activity"/>
    <property type="evidence" value="ECO:0007669"/>
    <property type="project" value="InterPro"/>
</dbReference>
<dbReference type="InterPro" id="IPR036259">
    <property type="entry name" value="MFS_trans_sf"/>
</dbReference>
<feature type="transmembrane region" description="Helical" evidence="4">
    <location>
        <begin position="144"/>
        <end position="165"/>
    </location>
</feature>
<feature type="transmembrane region" description="Helical" evidence="4">
    <location>
        <begin position="330"/>
        <end position="348"/>
    </location>
</feature>
<feature type="transmembrane region" description="Helical" evidence="4">
    <location>
        <begin position="288"/>
        <end position="310"/>
    </location>
</feature>
<evidence type="ECO:0000256" key="3">
    <source>
        <dbReference type="ARBA" id="ARBA00023136"/>
    </source>
</evidence>
<keyword evidence="1 4" id="KW-0812">Transmembrane</keyword>
<dbReference type="RefSeq" id="WP_270651888.1">
    <property type="nucleotide sequence ID" value="NZ_CACRUT010000013.1"/>
</dbReference>
<accession>A0A6N3BW62</accession>
<evidence type="ECO:0000256" key="4">
    <source>
        <dbReference type="SAM" id="Phobius"/>
    </source>
</evidence>
<keyword evidence="2 4" id="KW-1133">Transmembrane helix</keyword>
<protein>
    <submittedName>
        <fullName evidence="5">Major Facilitator Superfamily protein</fullName>
    </submittedName>
</protein>
<evidence type="ECO:0000256" key="1">
    <source>
        <dbReference type="ARBA" id="ARBA00022692"/>
    </source>
</evidence>
<feature type="transmembrane region" description="Helical" evidence="4">
    <location>
        <begin position="82"/>
        <end position="99"/>
    </location>
</feature>
<evidence type="ECO:0000256" key="2">
    <source>
        <dbReference type="ARBA" id="ARBA00022989"/>
    </source>
</evidence>
<reference evidence="5" key="1">
    <citation type="submission" date="2019-11" db="EMBL/GenBank/DDBJ databases">
        <authorList>
            <person name="Feng L."/>
        </authorList>
    </citation>
    <scope>NUCLEOTIDE SEQUENCE</scope>
    <source>
        <strain evidence="5">PclaraLFYP37</strain>
    </source>
</reference>